<name>A0A7M7NAR5_STRPU</name>
<accession>A0A7M7NAR5</accession>
<keyword evidence="2" id="KW-1133">Transmembrane helix</keyword>
<evidence type="ECO:0008006" key="6">
    <source>
        <dbReference type="Google" id="ProtNLM"/>
    </source>
</evidence>
<feature type="region of interest" description="Disordered" evidence="1">
    <location>
        <begin position="299"/>
        <end position="321"/>
    </location>
</feature>
<feature type="compositionally biased region" description="Low complexity" evidence="1">
    <location>
        <begin position="463"/>
        <end position="479"/>
    </location>
</feature>
<feature type="compositionally biased region" description="Low complexity" evidence="1">
    <location>
        <begin position="621"/>
        <end position="637"/>
    </location>
</feature>
<evidence type="ECO:0000313" key="5">
    <source>
        <dbReference type="Proteomes" id="UP000007110"/>
    </source>
</evidence>
<reference evidence="5" key="1">
    <citation type="submission" date="2015-02" db="EMBL/GenBank/DDBJ databases">
        <title>Genome sequencing for Strongylocentrotus purpuratus.</title>
        <authorList>
            <person name="Murali S."/>
            <person name="Liu Y."/>
            <person name="Vee V."/>
            <person name="English A."/>
            <person name="Wang M."/>
            <person name="Skinner E."/>
            <person name="Han Y."/>
            <person name="Muzny D.M."/>
            <person name="Worley K.C."/>
            <person name="Gibbs R.A."/>
        </authorList>
    </citation>
    <scope>NUCLEOTIDE SEQUENCE</scope>
</reference>
<reference evidence="4" key="2">
    <citation type="submission" date="2021-01" db="UniProtKB">
        <authorList>
            <consortium name="EnsemblMetazoa"/>
        </authorList>
    </citation>
    <scope>IDENTIFICATION</scope>
</reference>
<feature type="transmembrane region" description="Helical" evidence="2">
    <location>
        <begin position="955"/>
        <end position="973"/>
    </location>
</feature>
<dbReference type="Proteomes" id="UP000007110">
    <property type="component" value="Unassembled WGS sequence"/>
</dbReference>
<proteinExistence type="predicted"/>
<dbReference type="KEGG" id="spu:100888607"/>
<feature type="region of interest" description="Disordered" evidence="1">
    <location>
        <begin position="457"/>
        <end position="479"/>
    </location>
</feature>
<evidence type="ECO:0000313" key="4">
    <source>
        <dbReference type="EnsemblMetazoa" id="XP_030833799"/>
    </source>
</evidence>
<dbReference type="InParanoid" id="A0A7M7NAR5"/>
<dbReference type="RefSeq" id="XP_030833799.1">
    <property type="nucleotide sequence ID" value="XM_030977939.1"/>
</dbReference>
<evidence type="ECO:0000256" key="1">
    <source>
        <dbReference type="SAM" id="MobiDB-lite"/>
    </source>
</evidence>
<keyword evidence="2" id="KW-0812">Transmembrane</keyword>
<dbReference type="GeneID" id="100888607"/>
<sequence>MNLLVVIGLLFGIFTTGKCKTCLTCKEVTSNDFDLEGIEQESCSDNPSEMTCPEGISTCMTGVIDIAYRLQSGQNVTIRDEKRACAPEEIVSSIPSGDYCVEQSVVDAYFSDNDPAEMYPDVDGMLFLGITNATFCVCDSADKCSPPSPSVDFPSTGAEGGTGSGKGHFRTCIACKEITSDDVVMDFGGSEVESCSDNPDEMICSDGTSTCMTGIIDVAYRLQSGQNVTIRDEKRACAPEEIISSIPSGDHCVEQSVVDAYFSDNDPTELYPDLDGMLFLGITNATFCVCDSSDKCTPPSPTGDSPAPAAESEPSPEAESSLVSSAGNFRTCLLCKEVTSKDLDLDGIEQESCSDNPDEMICPDGISTCMTGVIDVAYRLQSGQNVTIRDEKRACAPEGIVSSIPSGDHCVEQSVVDAYFSDIDPTELYPDLDGMLFLGITNATFCVCDSADKCSPPSPTGDSPAPAAESEPSPEAESSLVSSAGNFRTCLLCKEVTSNDLDLDGIEQESCSDNPDEMICPDGISTCMTGVIDVAYRLQSGQNVTIRDEKRACAPEEIISSIPSGDHCVEQSVVDAYFSDIDPTELYPDLDGMLFLGITNATFCVCDSADKCSPPSPTGDSPAPAAESEPSPEAESSLVSSAGNFRTCLLCKEVTSNDLDLDGIEQESCSDSPDEMICPDGISTCMTGVIDVAYRLQSGQNVTIRDEKRACAPEGIVSSIPSGDHCVEQSVVDAYFSDNDPAELYPDLDGMLFLGITNATFCVCDSADKCTPPSPTFGSPSTDAEGGTGTGKGDLRTCITCKEITSDGNIIDPGDTELVSCSDNPGEMICPEGISTCMTGVVNIAYMLGSGQTVTLTDELRACAPKDVVASTSPGDHCVDQSVVGAYFSDNDPAELYPDTEEMMFDRLLNATFCVCDSADKCTPPSQASGAKAWANTGGADGHTKPTNSVVNLESTLGLFICSLIYALFLFGFRDRR</sequence>
<keyword evidence="5" id="KW-1185">Reference proteome</keyword>
<protein>
    <recommendedName>
        <fullName evidence="6">Sodefrin-like factor</fullName>
    </recommendedName>
</protein>
<keyword evidence="3" id="KW-0732">Signal</keyword>
<dbReference type="AlphaFoldDB" id="A0A7M7NAR5"/>
<feature type="signal peptide" evidence="3">
    <location>
        <begin position="1"/>
        <end position="19"/>
    </location>
</feature>
<evidence type="ECO:0000256" key="2">
    <source>
        <dbReference type="SAM" id="Phobius"/>
    </source>
</evidence>
<feature type="region of interest" description="Disordered" evidence="1">
    <location>
        <begin position="615"/>
        <end position="637"/>
    </location>
</feature>
<dbReference type="OrthoDB" id="10432090at2759"/>
<feature type="chain" id="PRO_5029855555" description="Sodefrin-like factor" evidence="3">
    <location>
        <begin position="20"/>
        <end position="977"/>
    </location>
</feature>
<dbReference type="EnsemblMetazoa" id="XM_030977939">
    <property type="protein sequence ID" value="XP_030833799"/>
    <property type="gene ID" value="LOC100888607"/>
</dbReference>
<feature type="compositionally biased region" description="Low complexity" evidence="1">
    <location>
        <begin position="305"/>
        <end position="321"/>
    </location>
</feature>
<keyword evidence="2" id="KW-0472">Membrane</keyword>
<organism evidence="4 5">
    <name type="scientific">Strongylocentrotus purpuratus</name>
    <name type="common">Purple sea urchin</name>
    <dbReference type="NCBI Taxonomy" id="7668"/>
    <lineage>
        <taxon>Eukaryota</taxon>
        <taxon>Metazoa</taxon>
        <taxon>Echinodermata</taxon>
        <taxon>Eleutherozoa</taxon>
        <taxon>Echinozoa</taxon>
        <taxon>Echinoidea</taxon>
        <taxon>Euechinoidea</taxon>
        <taxon>Echinacea</taxon>
        <taxon>Camarodonta</taxon>
        <taxon>Echinidea</taxon>
        <taxon>Strongylocentrotidae</taxon>
        <taxon>Strongylocentrotus</taxon>
    </lineage>
</organism>
<evidence type="ECO:0000256" key="3">
    <source>
        <dbReference type="SAM" id="SignalP"/>
    </source>
</evidence>